<proteinExistence type="predicted"/>
<dbReference type="Proteomes" id="UP000325395">
    <property type="component" value="Unassembled WGS sequence"/>
</dbReference>
<organism evidence="1 2">
    <name type="scientific">Aspergillus pseudocaelatus</name>
    <dbReference type="NCBI Taxonomy" id="1825620"/>
    <lineage>
        <taxon>Eukaryota</taxon>
        <taxon>Fungi</taxon>
        <taxon>Dikarya</taxon>
        <taxon>Ascomycota</taxon>
        <taxon>Pezizomycotina</taxon>
        <taxon>Eurotiomycetes</taxon>
        <taxon>Eurotiomycetidae</taxon>
        <taxon>Eurotiales</taxon>
        <taxon>Aspergillaceae</taxon>
        <taxon>Aspergillus</taxon>
        <taxon>Aspergillus subgen. Circumdati</taxon>
    </lineage>
</organism>
<evidence type="ECO:0000313" key="1">
    <source>
        <dbReference type="EMBL" id="KAE8420836.1"/>
    </source>
</evidence>
<accession>A0ABQ6WUQ5</accession>
<evidence type="ECO:0000313" key="2">
    <source>
        <dbReference type="Proteomes" id="UP000325395"/>
    </source>
</evidence>
<protein>
    <submittedName>
        <fullName evidence="1">Uncharacterized protein</fullName>
    </submittedName>
</protein>
<reference evidence="1 2" key="1">
    <citation type="submission" date="2019-04" db="EMBL/GenBank/DDBJ databases">
        <authorList>
            <consortium name="DOE Joint Genome Institute"/>
            <person name="Mondo S."/>
            <person name="Kjaerbolling I."/>
            <person name="Vesth T."/>
            <person name="Frisvad J.C."/>
            <person name="Nybo J.L."/>
            <person name="Theobald S."/>
            <person name="Kildgaard S."/>
            <person name="Isbrandt T."/>
            <person name="Kuo A."/>
            <person name="Sato A."/>
            <person name="Lyhne E.K."/>
            <person name="Kogle M.E."/>
            <person name="Wiebenga A."/>
            <person name="Kun R.S."/>
            <person name="Lubbers R.J."/>
            <person name="Makela M.R."/>
            <person name="Barry K."/>
            <person name="Chovatia M."/>
            <person name="Clum A."/>
            <person name="Daum C."/>
            <person name="Haridas S."/>
            <person name="He G."/>
            <person name="LaButti K."/>
            <person name="Lipzen A."/>
            <person name="Riley R."/>
            <person name="Salamov A."/>
            <person name="Simmons B.A."/>
            <person name="Magnuson J.K."/>
            <person name="Henrissat B."/>
            <person name="Mortensen U.H."/>
            <person name="Larsen T.O."/>
            <person name="Devries R.P."/>
            <person name="Grigoriev I.V."/>
            <person name="Machida M."/>
            <person name="Baker S.E."/>
            <person name="Andersen M.R."/>
            <person name="Cantor M.N."/>
            <person name="Hua S.X."/>
        </authorList>
    </citation>
    <scope>NUCLEOTIDE SEQUENCE [LARGE SCALE GENOMIC DNA]</scope>
    <source>
        <strain evidence="1 2">CBS 117616</strain>
    </source>
</reference>
<dbReference type="EMBL" id="ML735705">
    <property type="protein sequence ID" value="KAE8420836.1"/>
    <property type="molecule type" value="Genomic_DNA"/>
</dbReference>
<sequence length="105" mass="11800">MQLKWRDGLCCGLCSGLCAPSFLGFPYNQDNLLVGNLSVLHYLDTVAVPPFAFLHLRFDFQGRSSSGRSTIQLRMKFNKEKSCSSPKKKGNLYVNRKGHVYVISP</sequence>
<gene>
    <name evidence="1" type="ORF">BDV36DRAFT_248692</name>
</gene>
<name>A0ABQ6WUQ5_9EURO</name>
<feature type="non-terminal residue" evidence="1">
    <location>
        <position position="105"/>
    </location>
</feature>
<keyword evidence="2" id="KW-1185">Reference proteome</keyword>